<sequence>MKLVRSVRAASLREHYEPLIIYAALLKVEESVNSKGLSV</sequence>
<dbReference type="Proteomes" id="UP000326678">
    <property type="component" value="Chromosome Gxm1"/>
</dbReference>
<dbReference type="KEGG" id="nsh:GXM_03629"/>
<reference evidence="1 2" key="1">
    <citation type="submission" date="2019-10" db="EMBL/GenBank/DDBJ databases">
        <title>Genomic and transcriptomic insights into the perfect genentic adaptation of a filamentous nitrogen-fixing cyanobacterium to rice fields.</title>
        <authorList>
            <person name="Chen Z."/>
        </authorList>
    </citation>
    <scope>NUCLEOTIDE SEQUENCE [LARGE SCALE GENOMIC DNA]</scope>
    <source>
        <strain evidence="1">CCNUC1</strain>
    </source>
</reference>
<dbReference type="EMBL" id="CP045226">
    <property type="protein sequence ID" value="QFS46149.1"/>
    <property type="molecule type" value="Genomic_DNA"/>
</dbReference>
<proteinExistence type="predicted"/>
<accession>A0A5P8W2B3</accession>
<evidence type="ECO:0000313" key="2">
    <source>
        <dbReference type="Proteomes" id="UP000326678"/>
    </source>
</evidence>
<keyword evidence="2" id="KW-1185">Reference proteome</keyword>
<evidence type="ECO:0000313" key="1">
    <source>
        <dbReference type="EMBL" id="QFS46149.1"/>
    </source>
</evidence>
<name>A0A5P8W2B3_9NOSO</name>
<dbReference type="AlphaFoldDB" id="A0A5P8W2B3"/>
<gene>
    <name evidence="1" type="ORF">GXM_03629</name>
</gene>
<protein>
    <submittedName>
        <fullName evidence="1">Uncharacterized protein</fullName>
    </submittedName>
</protein>
<organism evidence="1 2">
    <name type="scientific">Nostoc sphaeroides CCNUC1</name>
    <dbReference type="NCBI Taxonomy" id="2653204"/>
    <lineage>
        <taxon>Bacteria</taxon>
        <taxon>Bacillati</taxon>
        <taxon>Cyanobacteriota</taxon>
        <taxon>Cyanophyceae</taxon>
        <taxon>Nostocales</taxon>
        <taxon>Nostocaceae</taxon>
        <taxon>Nostoc</taxon>
    </lineage>
</organism>